<reference evidence="2 3" key="1">
    <citation type="submission" date="2017-07" db="EMBL/GenBank/DDBJ databases">
        <title>Mechanisms for carbon and nitrogen cycling indicate functional differentiation within the Candidate Phyla Radiation.</title>
        <authorList>
            <person name="Danczak R.E."/>
            <person name="Johnston M.D."/>
            <person name="Kenah C."/>
            <person name="Slattery M."/>
            <person name="Wrighton K.C."/>
            <person name="Wilkins M.J."/>
        </authorList>
    </citation>
    <scope>NUCLEOTIDE SEQUENCE [LARGE SCALE GENOMIC DNA]</scope>
    <source>
        <strain evidence="2">Licking1014_85</strain>
    </source>
</reference>
<sequence length="223" mass="25312">MKKLITHKQHNGSTRIYFLNDNVKHWIQDWETFELGNELGLWGRQEEIEDIPEDPNYISGTSFYLRKSFKFAHDPLDKMVCTQKFGKWPEFYKKWDMAGHNGVDFRTKFDDSPDGKRPVYAVMDGVVSAAVSIEGTSGYGKHVKIDHGNNHETLYAHLDLLKVLNGQKIKAGEQIGISGNTGVGTGAHLHFGYRPKPPLVDYNNGFKGSIDSLDYFLADIKFV</sequence>
<evidence type="ECO:0000313" key="2">
    <source>
        <dbReference type="EMBL" id="TSC92190.1"/>
    </source>
</evidence>
<dbReference type="InterPro" id="IPR011055">
    <property type="entry name" value="Dup_hybrid_motif"/>
</dbReference>
<accession>A0A554LH43</accession>
<dbReference type="PANTHER" id="PTHR21666:SF270">
    <property type="entry name" value="MUREIN HYDROLASE ACTIVATOR ENVC"/>
    <property type="match status" value="1"/>
</dbReference>
<gene>
    <name evidence="2" type="ORF">CEN91_539</name>
</gene>
<dbReference type="GO" id="GO:0004222">
    <property type="term" value="F:metalloendopeptidase activity"/>
    <property type="evidence" value="ECO:0007669"/>
    <property type="project" value="TreeGrafter"/>
</dbReference>
<protein>
    <submittedName>
        <fullName evidence="2">Peptidase M23</fullName>
    </submittedName>
</protein>
<dbReference type="AlphaFoldDB" id="A0A554LH43"/>
<proteinExistence type="predicted"/>
<dbReference type="EMBL" id="VMGI01000083">
    <property type="protein sequence ID" value="TSC92190.1"/>
    <property type="molecule type" value="Genomic_DNA"/>
</dbReference>
<dbReference type="InterPro" id="IPR050570">
    <property type="entry name" value="Cell_wall_metabolism_enzyme"/>
</dbReference>
<dbReference type="Proteomes" id="UP000315589">
    <property type="component" value="Unassembled WGS sequence"/>
</dbReference>
<dbReference type="CDD" id="cd12797">
    <property type="entry name" value="M23_peptidase"/>
    <property type="match status" value="1"/>
</dbReference>
<dbReference type="InterPro" id="IPR016047">
    <property type="entry name" value="M23ase_b-sheet_dom"/>
</dbReference>
<evidence type="ECO:0000313" key="3">
    <source>
        <dbReference type="Proteomes" id="UP000315589"/>
    </source>
</evidence>
<dbReference type="SUPFAM" id="SSF51261">
    <property type="entry name" value="Duplicated hybrid motif"/>
    <property type="match status" value="1"/>
</dbReference>
<evidence type="ECO:0000259" key="1">
    <source>
        <dbReference type="Pfam" id="PF01551"/>
    </source>
</evidence>
<dbReference type="Gene3D" id="2.70.70.10">
    <property type="entry name" value="Glucose Permease (Domain IIA)"/>
    <property type="match status" value="1"/>
</dbReference>
<comment type="caution">
    <text evidence="2">The sequence shown here is derived from an EMBL/GenBank/DDBJ whole genome shotgun (WGS) entry which is preliminary data.</text>
</comment>
<name>A0A554LH43_9BACT</name>
<feature type="domain" description="M23ase beta-sheet core" evidence="1">
    <location>
        <begin position="99"/>
        <end position="196"/>
    </location>
</feature>
<dbReference type="Pfam" id="PF01551">
    <property type="entry name" value="Peptidase_M23"/>
    <property type="match status" value="1"/>
</dbReference>
<organism evidence="2 3">
    <name type="scientific">Candidatus Berkelbacteria bacterium Licking1014_85</name>
    <dbReference type="NCBI Taxonomy" id="2017148"/>
    <lineage>
        <taxon>Bacteria</taxon>
        <taxon>Candidatus Berkelbacteria</taxon>
    </lineage>
</organism>
<dbReference type="PANTHER" id="PTHR21666">
    <property type="entry name" value="PEPTIDASE-RELATED"/>
    <property type="match status" value="1"/>
</dbReference>